<dbReference type="PANTHER" id="PTHR30619">
    <property type="entry name" value="DNA INTERNALIZATION/COMPETENCE PROTEIN COMEC/REC2"/>
    <property type="match status" value="1"/>
</dbReference>
<sequence length="551" mass="56428">MQELRLAPAALVVWGATICCLLIGLLPAGFFVVATALVFLCARQKGQAILVAGLGAASLIGTSLRIRIATSFALSHEVGRSAEFPATVLGQPKPLSSGGFLTNVSLDGYPAKIPVFAPELDDSVVSGASVAVSGQVRESTFPGIGTVTVNGEVDTVAAPRGFAAFAHHVRATFGQSVQANVGDAAGGLIPGMVLGDTQYQTEAEQQAYIDTGLSHLSAVSGANVAIVTTFAIVVASLVGLGLRGRLIAAAIALSLFAALIGPDPSVLRASVTGLVGVVAVVASARVEPIHALCLSVIVLIFIDPDLAVHFGFALSVAATAGIVALNPLLYRALAVTGWPDIVVRALAVAIAADLATIPIIALMSGQVSLVSVAANVLVAPVVPLITVLGLIAVVLALLPGGLEVVLLRAMEPFAWWVHKVATWGSEMPFALIDATPAAVLVAYGWIVAGLVAGRPRLTLATIVSLILVMQAPFSGHGRTLDPRQLTAHVVESKEDVEPIPAGTQVVVVLESGRPHSRPVQTASGIPVLFPNRDGPARLYADGTQELRGSGP</sequence>
<feature type="transmembrane region" description="Helical" evidence="6">
    <location>
        <begin position="428"/>
        <end position="451"/>
    </location>
</feature>
<evidence type="ECO:0000256" key="2">
    <source>
        <dbReference type="ARBA" id="ARBA00022475"/>
    </source>
</evidence>
<feature type="transmembrane region" description="Helical" evidence="6">
    <location>
        <begin position="341"/>
        <end position="361"/>
    </location>
</feature>
<gene>
    <name evidence="8" type="ORF">CIG21_02115</name>
</gene>
<dbReference type="RefSeq" id="WP_095275459.1">
    <property type="nucleotide sequence ID" value="NZ_CP047655.1"/>
</dbReference>
<dbReference type="NCBIfam" id="TIGR00360">
    <property type="entry name" value="ComEC_N-term"/>
    <property type="match status" value="1"/>
</dbReference>
<dbReference type="Proteomes" id="UP000215771">
    <property type="component" value="Unassembled WGS sequence"/>
</dbReference>
<evidence type="ECO:0000256" key="4">
    <source>
        <dbReference type="ARBA" id="ARBA00022989"/>
    </source>
</evidence>
<protein>
    <submittedName>
        <fullName evidence="8">Competence protein ComEC</fullName>
    </submittedName>
</protein>
<feature type="transmembrane region" description="Helical" evidence="6">
    <location>
        <begin position="308"/>
        <end position="329"/>
    </location>
</feature>
<reference evidence="8 9" key="1">
    <citation type="submission" date="2017-08" db="EMBL/GenBank/DDBJ databases">
        <authorList>
            <person name="de Groot N.N."/>
        </authorList>
    </citation>
    <scope>NUCLEOTIDE SEQUENCE [LARGE SCALE GENOMIC DNA]</scope>
    <source>
        <strain evidence="8 9">NBT06-6</strain>
    </source>
</reference>
<comment type="caution">
    <text evidence="8">The sequence shown here is derived from an EMBL/GenBank/DDBJ whole genome shotgun (WGS) entry which is preliminary data.</text>
</comment>
<dbReference type="PANTHER" id="PTHR30619:SF7">
    <property type="entry name" value="BETA-LACTAMASE DOMAIN PROTEIN"/>
    <property type="match status" value="1"/>
</dbReference>
<keyword evidence="3 6" id="KW-0812">Transmembrane</keyword>
<dbReference type="GO" id="GO:0005886">
    <property type="term" value="C:plasma membrane"/>
    <property type="evidence" value="ECO:0007669"/>
    <property type="project" value="UniProtKB-SubCell"/>
</dbReference>
<feature type="transmembrane region" description="Helical" evidence="6">
    <location>
        <begin position="216"/>
        <end position="238"/>
    </location>
</feature>
<evidence type="ECO:0000259" key="7">
    <source>
        <dbReference type="Pfam" id="PF03772"/>
    </source>
</evidence>
<dbReference type="InterPro" id="IPR004477">
    <property type="entry name" value="ComEC_N"/>
</dbReference>
<dbReference type="Pfam" id="PF03772">
    <property type="entry name" value="Competence"/>
    <property type="match status" value="1"/>
</dbReference>
<keyword evidence="4 6" id="KW-1133">Transmembrane helix</keyword>
<name>A0A269PHU2_9CORY</name>
<feature type="transmembrane region" description="Helical" evidence="6">
    <location>
        <begin position="274"/>
        <end position="302"/>
    </location>
</feature>
<keyword evidence="5 6" id="KW-0472">Membrane</keyword>
<dbReference type="InterPro" id="IPR052159">
    <property type="entry name" value="Competence_DNA_uptake"/>
</dbReference>
<comment type="subcellular location">
    <subcellularLocation>
        <location evidence="1">Cell membrane</location>
        <topology evidence="1">Multi-pass membrane protein</topology>
    </subcellularLocation>
</comment>
<keyword evidence="2" id="KW-1003">Cell membrane</keyword>
<dbReference type="AlphaFoldDB" id="A0A269PHU2"/>
<feature type="transmembrane region" description="Helical" evidence="6">
    <location>
        <begin position="381"/>
        <end position="407"/>
    </location>
</feature>
<feature type="transmembrane region" description="Helical" evidence="6">
    <location>
        <begin position="244"/>
        <end position="262"/>
    </location>
</feature>
<evidence type="ECO:0000256" key="5">
    <source>
        <dbReference type="ARBA" id="ARBA00023136"/>
    </source>
</evidence>
<feature type="domain" description="ComEC/Rec2-related protein" evidence="7">
    <location>
        <begin position="192"/>
        <end position="451"/>
    </location>
</feature>
<evidence type="ECO:0000313" key="8">
    <source>
        <dbReference type="EMBL" id="PAJ70993.1"/>
    </source>
</evidence>
<evidence type="ECO:0000256" key="1">
    <source>
        <dbReference type="ARBA" id="ARBA00004651"/>
    </source>
</evidence>
<evidence type="ECO:0000256" key="6">
    <source>
        <dbReference type="SAM" id="Phobius"/>
    </source>
</evidence>
<evidence type="ECO:0000313" key="9">
    <source>
        <dbReference type="Proteomes" id="UP000215771"/>
    </source>
</evidence>
<proteinExistence type="predicted"/>
<accession>A0A269PHU2</accession>
<evidence type="ECO:0000256" key="3">
    <source>
        <dbReference type="ARBA" id="ARBA00022692"/>
    </source>
</evidence>
<feature type="transmembrane region" description="Helical" evidence="6">
    <location>
        <begin position="46"/>
        <end position="66"/>
    </location>
</feature>
<dbReference type="EMBL" id="NQMQ01000002">
    <property type="protein sequence ID" value="PAJ70993.1"/>
    <property type="molecule type" value="Genomic_DNA"/>
</dbReference>
<feature type="transmembrane region" description="Helical" evidence="6">
    <location>
        <begin position="12"/>
        <end position="40"/>
    </location>
</feature>
<organism evidence="8 9">
    <name type="scientific">Corynebacterium hadale</name>
    <dbReference type="NCBI Taxonomy" id="2026255"/>
    <lineage>
        <taxon>Bacteria</taxon>
        <taxon>Bacillati</taxon>
        <taxon>Actinomycetota</taxon>
        <taxon>Actinomycetes</taxon>
        <taxon>Mycobacteriales</taxon>
        <taxon>Corynebacteriaceae</taxon>
        <taxon>Corynebacterium</taxon>
    </lineage>
</organism>